<keyword evidence="2 4" id="KW-0450">Lipoyl</keyword>
<protein>
    <recommendedName>
        <fullName evidence="5">Glycine cleavage system H protein</fullName>
    </recommendedName>
</protein>
<dbReference type="GO" id="GO:0019464">
    <property type="term" value="P:glycine decarboxylation via glycine cleavage system"/>
    <property type="evidence" value="ECO:0007669"/>
    <property type="project" value="UniProtKB-UniRule"/>
</dbReference>
<evidence type="ECO:0000313" key="7">
    <source>
        <dbReference type="EMBL" id="KAG2220384.1"/>
    </source>
</evidence>
<feature type="domain" description="Lipoyl-binding" evidence="6">
    <location>
        <begin position="57"/>
        <end position="139"/>
    </location>
</feature>
<dbReference type="GO" id="GO:0005960">
    <property type="term" value="C:glycine cleavage complex"/>
    <property type="evidence" value="ECO:0007669"/>
    <property type="project" value="UniProtKB-UniRule"/>
</dbReference>
<keyword evidence="5" id="KW-0496">Mitochondrion</keyword>
<feature type="modified residue" description="N6-lipoyllysine" evidence="4">
    <location>
        <position position="98"/>
    </location>
</feature>
<comment type="subunit">
    <text evidence="5">The glycine cleavage system is composed of four proteins: P, T, L and H.</text>
</comment>
<dbReference type="InterPro" id="IPR000089">
    <property type="entry name" value="Biotin_lipoyl"/>
</dbReference>
<comment type="caution">
    <text evidence="7">The sequence shown here is derived from an EMBL/GenBank/DDBJ whole genome shotgun (WGS) entry which is preliminary data.</text>
</comment>
<dbReference type="InterPro" id="IPR033753">
    <property type="entry name" value="GCV_H/Fam206"/>
</dbReference>
<dbReference type="InterPro" id="IPR017453">
    <property type="entry name" value="GCV_H_sub"/>
</dbReference>
<dbReference type="Proteomes" id="UP000646827">
    <property type="component" value="Unassembled WGS sequence"/>
</dbReference>
<dbReference type="PROSITE" id="PS00189">
    <property type="entry name" value="LIPOYL"/>
    <property type="match status" value="1"/>
</dbReference>
<dbReference type="HAMAP" id="MF_00272">
    <property type="entry name" value="GcvH"/>
    <property type="match status" value="1"/>
</dbReference>
<dbReference type="PANTHER" id="PTHR11715">
    <property type="entry name" value="GLYCINE CLEAVAGE SYSTEM H PROTEIN"/>
    <property type="match status" value="1"/>
</dbReference>
<accession>A0A8H7S0F8</accession>
<evidence type="ECO:0000256" key="5">
    <source>
        <dbReference type="RuleBase" id="RU364055"/>
    </source>
</evidence>
<dbReference type="PANTHER" id="PTHR11715:SF3">
    <property type="entry name" value="GLYCINE CLEAVAGE SYSTEM H PROTEIN-RELATED"/>
    <property type="match status" value="1"/>
</dbReference>
<dbReference type="GO" id="GO:0009249">
    <property type="term" value="P:protein lipoylation"/>
    <property type="evidence" value="ECO:0007669"/>
    <property type="project" value="TreeGrafter"/>
</dbReference>
<dbReference type="PROSITE" id="PS50968">
    <property type="entry name" value="BIOTINYL_LIPOYL"/>
    <property type="match status" value="1"/>
</dbReference>
<organism evidence="7 8">
    <name type="scientific">Circinella minor</name>
    <dbReference type="NCBI Taxonomy" id="1195481"/>
    <lineage>
        <taxon>Eukaryota</taxon>
        <taxon>Fungi</taxon>
        <taxon>Fungi incertae sedis</taxon>
        <taxon>Mucoromycota</taxon>
        <taxon>Mucoromycotina</taxon>
        <taxon>Mucoromycetes</taxon>
        <taxon>Mucorales</taxon>
        <taxon>Lichtheimiaceae</taxon>
        <taxon>Circinella</taxon>
    </lineage>
</organism>
<dbReference type="InterPro" id="IPR002930">
    <property type="entry name" value="GCV_H"/>
</dbReference>
<dbReference type="EMBL" id="JAEPRB010000142">
    <property type="protein sequence ID" value="KAG2220384.1"/>
    <property type="molecule type" value="Genomic_DNA"/>
</dbReference>
<dbReference type="CDD" id="cd06848">
    <property type="entry name" value="GCS_H"/>
    <property type="match status" value="1"/>
</dbReference>
<evidence type="ECO:0000259" key="6">
    <source>
        <dbReference type="PROSITE" id="PS50968"/>
    </source>
</evidence>
<keyword evidence="8" id="KW-1185">Reference proteome</keyword>
<reference evidence="7 8" key="1">
    <citation type="submission" date="2020-12" db="EMBL/GenBank/DDBJ databases">
        <title>Metabolic potential, ecology and presence of endohyphal bacteria is reflected in genomic diversity of Mucoromycotina.</title>
        <authorList>
            <person name="Muszewska A."/>
            <person name="Okrasinska A."/>
            <person name="Steczkiewicz K."/>
            <person name="Drgas O."/>
            <person name="Orlowska M."/>
            <person name="Perlinska-Lenart U."/>
            <person name="Aleksandrzak-Piekarczyk T."/>
            <person name="Szatraj K."/>
            <person name="Zielenkiewicz U."/>
            <person name="Pilsyk S."/>
            <person name="Malc E."/>
            <person name="Mieczkowski P."/>
            <person name="Kruszewska J.S."/>
            <person name="Biernat P."/>
            <person name="Pawlowska J."/>
        </authorList>
    </citation>
    <scope>NUCLEOTIDE SEQUENCE [LARGE SCALE GENOMIC DNA]</scope>
    <source>
        <strain evidence="7 8">CBS 142.35</strain>
    </source>
</reference>
<dbReference type="NCBIfam" id="TIGR00527">
    <property type="entry name" value="gcvH"/>
    <property type="match status" value="1"/>
</dbReference>
<dbReference type="OrthoDB" id="10264154at2759"/>
<dbReference type="Pfam" id="PF01597">
    <property type="entry name" value="GCV_H"/>
    <property type="match status" value="1"/>
</dbReference>
<comment type="cofactor">
    <cofactor evidence="5">
        <name>(R)-lipoate</name>
        <dbReference type="ChEBI" id="CHEBI:83088"/>
    </cofactor>
    <text evidence="5">Binds 1 lipoyl cofactor covalently.</text>
</comment>
<sequence>MALRQLTSRVVRPYVPALRKSATMAALRKSATMAAFRTYATKKYTDDHEWISIEDGVGTIGITDYAQKALGDVVFVETPAVGDVVEKKDQMGAVESVKAASDIYSPITGEVVNVNEALADEPFLINTSPEEDGWLAKIKLSNPEEIEGLMDEKAYAELCASEEDH</sequence>
<evidence type="ECO:0000256" key="3">
    <source>
        <dbReference type="ARBA" id="ARBA00022946"/>
    </source>
</evidence>
<dbReference type="AlphaFoldDB" id="A0A8H7S0F8"/>
<proteinExistence type="inferred from homology"/>
<evidence type="ECO:0000313" key="8">
    <source>
        <dbReference type="Proteomes" id="UP000646827"/>
    </source>
</evidence>
<name>A0A8H7S0F8_9FUNG</name>
<dbReference type="Gene3D" id="2.40.50.100">
    <property type="match status" value="1"/>
</dbReference>
<comment type="similarity">
    <text evidence="1 5">Belongs to the GcvH family.</text>
</comment>
<evidence type="ECO:0000256" key="1">
    <source>
        <dbReference type="ARBA" id="ARBA00009249"/>
    </source>
</evidence>
<dbReference type="SUPFAM" id="SSF51230">
    <property type="entry name" value="Single hybrid motif"/>
    <property type="match status" value="1"/>
</dbReference>
<comment type="subcellular location">
    <subcellularLocation>
        <location evidence="5">Mitochondrion</location>
    </subcellularLocation>
</comment>
<comment type="function">
    <text evidence="5">The H protein shuttles the methylamine group of glycine from the P protein to the T protein.</text>
</comment>
<dbReference type="InterPro" id="IPR011053">
    <property type="entry name" value="Single_hybrid_motif"/>
</dbReference>
<evidence type="ECO:0000256" key="4">
    <source>
        <dbReference type="PIRSR" id="PIRSR617453-50"/>
    </source>
</evidence>
<evidence type="ECO:0000256" key="2">
    <source>
        <dbReference type="ARBA" id="ARBA00022823"/>
    </source>
</evidence>
<dbReference type="InterPro" id="IPR003016">
    <property type="entry name" value="2-oxoA_DH_lipoyl-BS"/>
</dbReference>
<gene>
    <name evidence="7" type="ORF">INT45_006555</name>
</gene>
<dbReference type="GO" id="GO:0005739">
    <property type="term" value="C:mitochondrion"/>
    <property type="evidence" value="ECO:0007669"/>
    <property type="project" value="UniProtKB-SubCell"/>
</dbReference>
<keyword evidence="3 5" id="KW-0809">Transit peptide</keyword>
<dbReference type="NCBIfam" id="NF002270">
    <property type="entry name" value="PRK01202.1"/>
    <property type="match status" value="1"/>
</dbReference>